<sequence>MVFPLHEPPQPFQSKLDMPPRCAACPADMYADHALRLAQEIVTKNFFLRLLRQKGKGGGKLRMIQNGGLAAGGKKIFFKLLRLGKLDKLFTHQIIKGNFPFPPPAQLQDFIYGCVTNDYLAKGIECVLDMHLVGFIFGHGNSPSLNNSAGRQYSLLSPLDCLPAKTGGAVNGGACAVHLDR</sequence>
<evidence type="ECO:0000313" key="1">
    <source>
        <dbReference type="EMBL" id="MBC8547759.1"/>
    </source>
</evidence>
<organism evidence="1 2">
    <name type="scientific">Ligaoa zhengdingensis</name>
    <dbReference type="NCBI Taxonomy" id="2763658"/>
    <lineage>
        <taxon>Bacteria</taxon>
        <taxon>Bacillati</taxon>
        <taxon>Bacillota</taxon>
        <taxon>Clostridia</taxon>
        <taxon>Eubacteriales</taxon>
        <taxon>Oscillospiraceae</taxon>
        <taxon>Ligaoa</taxon>
    </lineage>
</organism>
<name>A0A926I4T8_9FIRM</name>
<dbReference type="EMBL" id="JACRST010000036">
    <property type="protein sequence ID" value="MBC8547759.1"/>
    <property type="molecule type" value="Genomic_DNA"/>
</dbReference>
<keyword evidence="2" id="KW-1185">Reference proteome</keyword>
<dbReference type="Proteomes" id="UP000653127">
    <property type="component" value="Unassembled WGS sequence"/>
</dbReference>
<proteinExistence type="predicted"/>
<accession>A0A926I4T8</accession>
<comment type="caution">
    <text evidence="1">The sequence shown here is derived from an EMBL/GenBank/DDBJ whole genome shotgun (WGS) entry which is preliminary data.</text>
</comment>
<reference evidence="1" key="1">
    <citation type="submission" date="2020-08" db="EMBL/GenBank/DDBJ databases">
        <title>Genome public.</title>
        <authorList>
            <person name="Liu C."/>
            <person name="Sun Q."/>
        </authorList>
    </citation>
    <scope>NUCLEOTIDE SEQUENCE</scope>
    <source>
        <strain evidence="1">NSJ-31</strain>
    </source>
</reference>
<evidence type="ECO:0000313" key="2">
    <source>
        <dbReference type="Proteomes" id="UP000653127"/>
    </source>
</evidence>
<dbReference type="AlphaFoldDB" id="A0A926I4T8"/>
<gene>
    <name evidence="1" type="ORF">H8711_12630</name>
</gene>
<protein>
    <submittedName>
        <fullName evidence="1">Uncharacterized protein</fullName>
    </submittedName>
</protein>